<dbReference type="HOGENOM" id="CLU_622185_0_0_7"/>
<dbReference type="RefSeq" id="WP_013164299.1">
    <property type="nucleotide sequence ID" value="NC_014216.1"/>
</dbReference>
<dbReference type="STRING" id="589865.DaAHT2_2111"/>
<proteinExistence type="predicted"/>
<reference evidence="2" key="1">
    <citation type="submission" date="2010-02" db="EMBL/GenBank/DDBJ databases">
        <title>Complete sequence of Desulfurivibrio alkaliphilus AHT2.</title>
        <authorList>
            <consortium name="US DOE Joint Genome Institute"/>
            <person name="Pitluck S."/>
            <person name="Chertkov O."/>
            <person name="Detter J.C."/>
            <person name="Han C."/>
            <person name="Tapia R."/>
            <person name="Larimer F."/>
            <person name="Land M."/>
            <person name="Hauser L."/>
            <person name="Kyrpides N."/>
            <person name="Mikhailova N."/>
            <person name="Sorokin D.Y."/>
            <person name="Muyzer G."/>
            <person name="Woyke T."/>
        </authorList>
    </citation>
    <scope>NUCLEOTIDE SEQUENCE [LARGE SCALE GENOMIC DNA]</scope>
    <source>
        <strain evidence="2">DSM 19089 / UNIQEM U267 / AHT2</strain>
    </source>
</reference>
<dbReference type="EMBL" id="CP001940">
    <property type="protein sequence ID" value="ADH86782.1"/>
    <property type="molecule type" value="Genomic_DNA"/>
</dbReference>
<accession>D6Z5P5</accession>
<sequence length="440" mass="50453">MKIASGKIGVFSLILLLVFLAGKTVTGAEVSGRYTMGYEDREVRDGSRESVMVNYLSFEAKRLPVTNLSVHGFSKYAYEWQRGDSATGIYYLYGNHRTFEGRNDLLFGRFPLESHRFLTLDGVHFTQRPNRPFGYSLYLGQPRYMEIHDDRFERQFRDSGDYLAGGKIFLRGVEGVRANASYSREGGGGDVYREIIGVGGGKDYYFTRRQEERDEVIVAVDGSLDYNPDQSAVDRLSARLFVIYPPRLRVVLQADRYDVRDNYPADRELIITLFSTGREDRAKYTVTYDWRPEIAFYQSSVFTELEMPDGAWRRGRIVKGGVIGDYRESRGVLFDAGLYHFNSHLSEANGLALSVDYQYDQVWNLLVGLELVRLSKPLRDEKNARSVNVELGYKPGDRWKLAGYLERSDNPEYRNDFRVGLRFDYLFGFALGRAAQRVGP</sequence>
<dbReference type="AlphaFoldDB" id="D6Z5P5"/>
<organism evidence="1 2">
    <name type="scientific">Desulfurivibrio alkaliphilus (strain DSM 19089 / UNIQEM U267 / AHT2)</name>
    <dbReference type="NCBI Taxonomy" id="589865"/>
    <lineage>
        <taxon>Bacteria</taxon>
        <taxon>Pseudomonadati</taxon>
        <taxon>Thermodesulfobacteriota</taxon>
        <taxon>Desulfobulbia</taxon>
        <taxon>Desulfobulbales</taxon>
        <taxon>Desulfobulbaceae</taxon>
        <taxon>Desulfurivibrio</taxon>
    </lineage>
</organism>
<dbReference type="eggNOG" id="ENOG5033XP0">
    <property type="taxonomic scope" value="Bacteria"/>
</dbReference>
<dbReference type="KEGG" id="dak:DaAHT2_2111"/>
<dbReference type="OrthoDB" id="9781907at2"/>
<evidence type="ECO:0000313" key="1">
    <source>
        <dbReference type="EMBL" id="ADH86782.1"/>
    </source>
</evidence>
<gene>
    <name evidence="1" type="ordered locus">DaAHT2_2111</name>
</gene>
<dbReference type="InParanoid" id="D6Z5P5"/>
<keyword evidence="2" id="KW-1185">Reference proteome</keyword>
<protein>
    <submittedName>
        <fullName evidence="1">Uncharacterized protein</fullName>
    </submittedName>
</protein>
<evidence type="ECO:0000313" key="2">
    <source>
        <dbReference type="Proteomes" id="UP000001508"/>
    </source>
</evidence>
<dbReference type="Proteomes" id="UP000001508">
    <property type="component" value="Chromosome"/>
</dbReference>
<name>D6Z5P5_DESAT</name>